<organism evidence="3 4">
    <name type="scientific">Chlorella sorokiniana</name>
    <name type="common">Freshwater green alga</name>
    <dbReference type="NCBI Taxonomy" id="3076"/>
    <lineage>
        <taxon>Eukaryota</taxon>
        <taxon>Viridiplantae</taxon>
        <taxon>Chlorophyta</taxon>
        <taxon>core chlorophytes</taxon>
        <taxon>Trebouxiophyceae</taxon>
        <taxon>Chlorellales</taxon>
        <taxon>Chlorellaceae</taxon>
        <taxon>Chlorella clade</taxon>
        <taxon>Chlorella</taxon>
    </lineage>
</organism>
<evidence type="ECO:0000313" key="3">
    <source>
        <dbReference type="EMBL" id="PRW44986.1"/>
    </source>
</evidence>
<keyword evidence="2" id="KW-0472">Membrane</keyword>
<feature type="transmembrane region" description="Helical" evidence="2">
    <location>
        <begin position="81"/>
        <end position="99"/>
    </location>
</feature>
<sequence length="242" mass="25340">MGIGAPMVAEEVLAYLSTIISVAYAGRLGGYNLGVFTLSHALTNITGIALLNGVTGAVDTFSSQAHGSRTFPAIGVVLQRALLLALLTCVPLMLLYWQALPVLLVLGQERALAAAAARYTRTFAGKIPLHAVALCLYRTLAAQGAAAHVLAASAVYCGVTAPINWALISWLGWGLDGSAAAAVTCEAVYVAVLAAACALHNAQQPAGQRWWHGWSGDALRDWGPFAKLSVSSTLMIVLDWVR</sequence>
<evidence type="ECO:0000313" key="4">
    <source>
        <dbReference type="Proteomes" id="UP000239899"/>
    </source>
</evidence>
<protein>
    <submittedName>
        <fullName evidence="3">MATE efflux family</fullName>
    </submittedName>
</protein>
<dbReference type="GO" id="GO:0015297">
    <property type="term" value="F:antiporter activity"/>
    <property type="evidence" value="ECO:0007669"/>
    <property type="project" value="InterPro"/>
</dbReference>
<dbReference type="InterPro" id="IPR002528">
    <property type="entry name" value="MATE_fam"/>
</dbReference>
<dbReference type="GO" id="GO:0016020">
    <property type="term" value="C:membrane"/>
    <property type="evidence" value="ECO:0007669"/>
    <property type="project" value="InterPro"/>
</dbReference>
<feature type="transmembrane region" description="Helical" evidence="2">
    <location>
        <begin position="179"/>
        <end position="199"/>
    </location>
</feature>
<comment type="similarity">
    <text evidence="1">Belongs to the multi antimicrobial extrusion (MATE) (TC 2.A.66.1) family.</text>
</comment>
<evidence type="ECO:0000256" key="1">
    <source>
        <dbReference type="ARBA" id="ARBA00010199"/>
    </source>
</evidence>
<dbReference type="STRING" id="3076.A0A2P6TL62"/>
<name>A0A2P6TL62_CHLSO</name>
<comment type="caution">
    <text evidence="3">The sequence shown here is derived from an EMBL/GenBank/DDBJ whole genome shotgun (WGS) entry which is preliminary data.</text>
</comment>
<dbReference type="Pfam" id="PF01554">
    <property type="entry name" value="MatE"/>
    <property type="match status" value="1"/>
</dbReference>
<feature type="transmembrane region" description="Helical" evidence="2">
    <location>
        <begin position="149"/>
        <end position="173"/>
    </location>
</feature>
<dbReference type="OrthoDB" id="2126698at2759"/>
<keyword evidence="4" id="KW-1185">Reference proteome</keyword>
<proteinExistence type="inferred from homology"/>
<dbReference type="AlphaFoldDB" id="A0A2P6TL62"/>
<keyword evidence="2" id="KW-1133">Transmembrane helix</keyword>
<dbReference type="Proteomes" id="UP000239899">
    <property type="component" value="Unassembled WGS sequence"/>
</dbReference>
<dbReference type="EMBL" id="LHPG02000012">
    <property type="protein sequence ID" value="PRW44986.1"/>
    <property type="molecule type" value="Genomic_DNA"/>
</dbReference>
<keyword evidence="2" id="KW-0812">Transmembrane</keyword>
<dbReference type="PANTHER" id="PTHR11206">
    <property type="entry name" value="MULTIDRUG RESISTANCE PROTEIN"/>
    <property type="match status" value="1"/>
</dbReference>
<dbReference type="GO" id="GO:0042910">
    <property type="term" value="F:xenobiotic transmembrane transporter activity"/>
    <property type="evidence" value="ECO:0007669"/>
    <property type="project" value="InterPro"/>
</dbReference>
<evidence type="ECO:0000256" key="2">
    <source>
        <dbReference type="SAM" id="Phobius"/>
    </source>
</evidence>
<accession>A0A2P6TL62</accession>
<feature type="transmembrane region" description="Helical" evidence="2">
    <location>
        <begin position="12"/>
        <end position="29"/>
    </location>
</feature>
<gene>
    <name evidence="3" type="ORF">C2E21_6389</name>
</gene>
<reference evidence="3 4" key="1">
    <citation type="journal article" date="2018" name="Plant J.">
        <title>Genome sequences of Chlorella sorokiniana UTEX 1602 and Micractinium conductrix SAG 241.80: implications to maltose excretion by a green alga.</title>
        <authorList>
            <person name="Arriola M.B."/>
            <person name="Velmurugan N."/>
            <person name="Zhang Y."/>
            <person name="Plunkett M.H."/>
            <person name="Hondzo H."/>
            <person name="Barney B.M."/>
        </authorList>
    </citation>
    <scope>NUCLEOTIDE SEQUENCE [LARGE SCALE GENOMIC DNA]</scope>
    <source>
        <strain evidence="4">UTEX 1602</strain>
    </source>
</reference>